<sequence length="66" mass="7690">MYPLIFFLSLIISCSKVQKNVPNDLQFCCQSPPLVTSYRPLIFYVPIKSKLAHISSSFIQYRLYND</sequence>
<proteinExistence type="predicted"/>
<organism evidence="2 3">
    <name type="scientific">Monilinia fructicola</name>
    <name type="common">Brown rot fungus</name>
    <name type="synonym">Ciboria fructicola</name>
    <dbReference type="NCBI Taxonomy" id="38448"/>
    <lineage>
        <taxon>Eukaryota</taxon>
        <taxon>Fungi</taxon>
        <taxon>Dikarya</taxon>
        <taxon>Ascomycota</taxon>
        <taxon>Pezizomycotina</taxon>
        <taxon>Leotiomycetes</taxon>
        <taxon>Helotiales</taxon>
        <taxon>Sclerotiniaceae</taxon>
        <taxon>Monilinia</taxon>
    </lineage>
</organism>
<evidence type="ECO:0008006" key="4">
    <source>
        <dbReference type="Google" id="ProtNLM"/>
    </source>
</evidence>
<dbReference type="AlphaFoldDB" id="A0A5M9JUE1"/>
<dbReference type="EMBL" id="VICG01000004">
    <property type="protein sequence ID" value="KAA8572831.1"/>
    <property type="molecule type" value="Genomic_DNA"/>
</dbReference>
<gene>
    <name evidence="2" type="ORF">EYC84_003402</name>
</gene>
<feature type="chain" id="PRO_5024389776" description="Hydrophobin" evidence="1">
    <location>
        <begin position="20"/>
        <end position="66"/>
    </location>
</feature>
<keyword evidence="1" id="KW-0732">Signal</keyword>
<protein>
    <recommendedName>
        <fullName evidence="4">Hydrophobin</fullName>
    </recommendedName>
</protein>
<name>A0A5M9JUE1_MONFR</name>
<reference evidence="2 3" key="1">
    <citation type="submission" date="2019-06" db="EMBL/GenBank/DDBJ databases">
        <title>Genome Sequence of the Brown Rot Fungal Pathogen Monilinia fructicola.</title>
        <authorList>
            <person name="De Miccolis Angelini R.M."/>
            <person name="Landi L."/>
            <person name="Abate D."/>
            <person name="Pollastro S."/>
            <person name="Romanazzi G."/>
            <person name="Faretra F."/>
        </authorList>
    </citation>
    <scope>NUCLEOTIDE SEQUENCE [LARGE SCALE GENOMIC DNA]</scope>
    <source>
        <strain evidence="2 3">Mfrc123</strain>
    </source>
</reference>
<evidence type="ECO:0000256" key="1">
    <source>
        <dbReference type="SAM" id="SignalP"/>
    </source>
</evidence>
<dbReference type="Proteomes" id="UP000322873">
    <property type="component" value="Unassembled WGS sequence"/>
</dbReference>
<evidence type="ECO:0000313" key="3">
    <source>
        <dbReference type="Proteomes" id="UP000322873"/>
    </source>
</evidence>
<comment type="caution">
    <text evidence="2">The sequence shown here is derived from an EMBL/GenBank/DDBJ whole genome shotgun (WGS) entry which is preliminary data.</text>
</comment>
<keyword evidence="3" id="KW-1185">Reference proteome</keyword>
<accession>A0A5M9JUE1</accession>
<evidence type="ECO:0000313" key="2">
    <source>
        <dbReference type="EMBL" id="KAA8572831.1"/>
    </source>
</evidence>
<feature type="signal peptide" evidence="1">
    <location>
        <begin position="1"/>
        <end position="19"/>
    </location>
</feature>